<dbReference type="AlphaFoldDB" id="A0A1E3IVB1"/>
<gene>
    <name evidence="2" type="ORF">L203_106120</name>
</gene>
<dbReference type="PANTHER" id="PTHR13138">
    <property type="entry name" value="PROTEIN LIN1"/>
    <property type="match status" value="1"/>
</dbReference>
<dbReference type="RefSeq" id="XP_066071577.1">
    <property type="nucleotide sequence ID" value="XM_066215480.1"/>
</dbReference>
<reference evidence="2" key="3">
    <citation type="submission" date="2024-01" db="EMBL/GenBank/DDBJ databases">
        <authorList>
            <person name="Coelho M.A."/>
            <person name="David-Palma M."/>
            <person name="Shea T."/>
            <person name="Sun S."/>
            <person name="Cuomo C.A."/>
            <person name="Heitman J."/>
        </authorList>
    </citation>
    <scope>NUCLEOTIDE SEQUENCE</scope>
    <source>
        <strain evidence="2">CBS 7841</strain>
    </source>
</reference>
<reference evidence="2" key="2">
    <citation type="journal article" date="2022" name="Elife">
        <title>Obligate sexual reproduction of a homothallic fungus closely related to the Cryptococcus pathogenic species complex.</title>
        <authorList>
            <person name="Passer A.R."/>
            <person name="Clancey S.A."/>
            <person name="Shea T."/>
            <person name="David-Palma M."/>
            <person name="Averette A.F."/>
            <person name="Boekhout T."/>
            <person name="Porcel B.M."/>
            <person name="Nowrousian M."/>
            <person name="Cuomo C.A."/>
            <person name="Sun S."/>
            <person name="Heitman J."/>
            <person name="Coelho M.A."/>
        </authorList>
    </citation>
    <scope>NUCLEOTIDE SEQUENCE</scope>
    <source>
        <strain evidence="2">CBS 7841</strain>
    </source>
</reference>
<dbReference type="PANTHER" id="PTHR13138:SF3">
    <property type="entry name" value="CD2 ANTIGEN CYTOPLASMIC TAIL-BINDING PROTEIN 2"/>
    <property type="match status" value="1"/>
</dbReference>
<evidence type="ECO:0000256" key="1">
    <source>
        <dbReference type="SAM" id="MobiDB-lite"/>
    </source>
</evidence>
<organism evidence="2 3">
    <name type="scientific">Cryptococcus depauperatus CBS 7841</name>
    <dbReference type="NCBI Taxonomy" id="1295531"/>
    <lineage>
        <taxon>Eukaryota</taxon>
        <taxon>Fungi</taxon>
        <taxon>Dikarya</taxon>
        <taxon>Basidiomycota</taxon>
        <taxon>Agaricomycotina</taxon>
        <taxon>Tremellomycetes</taxon>
        <taxon>Tremellales</taxon>
        <taxon>Cryptococcaceae</taxon>
        <taxon>Cryptococcus</taxon>
    </lineage>
</organism>
<dbReference type="KEGG" id="cdep:91090328"/>
<proteinExistence type="predicted"/>
<feature type="region of interest" description="Disordered" evidence="1">
    <location>
        <begin position="201"/>
        <end position="227"/>
    </location>
</feature>
<feature type="compositionally biased region" description="Polar residues" evidence="1">
    <location>
        <begin position="22"/>
        <end position="34"/>
    </location>
</feature>
<dbReference type="GeneID" id="91090328"/>
<feature type="compositionally biased region" description="Basic and acidic residues" evidence="1">
    <location>
        <begin position="257"/>
        <end position="284"/>
    </location>
</feature>
<feature type="compositionally biased region" description="Acidic residues" evidence="1">
    <location>
        <begin position="35"/>
        <end position="45"/>
    </location>
</feature>
<dbReference type="OrthoDB" id="331341at2759"/>
<sequence>MSKRAAPSSSSNPKRIRFAPTPTYSDSPSGTPQTLDEDDFLEGDVESNPAATKQKARHALRDEGGYGSDSSGDEESVVPSRRKKEGNDDDNDDDVDMFAEDDGDDSKAEKGKEKKFMSLEEIEGQEFGQPTGEEGSDSDAEESKTGLDGDMGTEITPFNMKNEMSEGRFTTDGESYVANAEDPNDKYDMWLDGVNKEEMKKARRAHKEQEKLEREREKLEAERGEAKEKREVELLQAAVGLMERGETVLEALQRLGSHVEEERKKKEAGQKKKSWSERQKERKAQMAAEEEQRDAIHTSNPFTNLTNIVSGLDKIGHIDVYSLSRESIQRMLPQPLTNPTTHSTSVPSKPDNRQFQYRFSMAYVTNLPESQRPIEREVFGPFPLLQLKGWKYTGFFGPGCENVEIREVLDGEQSGEWGSWETIVEREES</sequence>
<dbReference type="GO" id="GO:0005682">
    <property type="term" value="C:U5 snRNP"/>
    <property type="evidence" value="ECO:0007669"/>
    <property type="project" value="InterPro"/>
</dbReference>
<evidence type="ECO:0000313" key="3">
    <source>
        <dbReference type="Proteomes" id="UP000094043"/>
    </source>
</evidence>
<feature type="compositionally biased region" description="Basic and acidic residues" evidence="1">
    <location>
        <begin position="207"/>
        <end position="227"/>
    </location>
</feature>
<feature type="region of interest" description="Disordered" evidence="1">
    <location>
        <begin position="1"/>
        <end position="166"/>
    </location>
</feature>
<dbReference type="VEuPathDB" id="FungiDB:L203_00827"/>
<evidence type="ECO:0000313" key="2">
    <source>
        <dbReference type="EMBL" id="WVN90877.1"/>
    </source>
</evidence>
<dbReference type="EMBL" id="CP143791">
    <property type="protein sequence ID" value="WVN90877.1"/>
    <property type="molecule type" value="Genomic_DNA"/>
</dbReference>
<name>A0A1E3IVB1_9TREE</name>
<feature type="region of interest" description="Disordered" evidence="1">
    <location>
        <begin position="257"/>
        <end position="298"/>
    </location>
</feature>
<dbReference type="InterPro" id="IPR039905">
    <property type="entry name" value="CD2BP2/Lin1"/>
</dbReference>
<feature type="compositionally biased region" description="Acidic residues" evidence="1">
    <location>
        <begin position="87"/>
        <end position="104"/>
    </location>
</feature>
<protein>
    <submittedName>
        <fullName evidence="2">Uncharacterized protein</fullName>
    </submittedName>
</protein>
<feature type="compositionally biased region" description="Basic and acidic residues" evidence="1">
    <location>
        <begin position="105"/>
        <end position="118"/>
    </location>
</feature>
<keyword evidence="3" id="KW-1185">Reference proteome</keyword>
<accession>A0A1E3IVB1</accession>
<dbReference type="Proteomes" id="UP000094043">
    <property type="component" value="Chromosome 8"/>
</dbReference>
<reference evidence="2" key="1">
    <citation type="submission" date="2016-06" db="EMBL/GenBank/DDBJ databases">
        <authorList>
            <person name="Cuomo C."/>
            <person name="Litvintseva A."/>
            <person name="Heitman J."/>
            <person name="Chen Y."/>
            <person name="Sun S."/>
            <person name="Springer D."/>
            <person name="Dromer F."/>
            <person name="Young S."/>
            <person name="Zeng Q."/>
            <person name="Chapman S."/>
            <person name="Gujja S."/>
            <person name="Saif S."/>
            <person name="Birren B."/>
        </authorList>
    </citation>
    <scope>NUCLEOTIDE SEQUENCE</scope>
    <source>
        <strain evidence="2">CBS 7841</strain>
    </source>
</reference>